<reference evidence="1" key="2">
    <citation type="submission" date="2017-11" db="EMBL/GenBank/DDBJ databases">
        <title>Coralsnake Venomics: Analyses of Venom Gland Transcriptomes and Proteomes of Six Brazilian Taxa.</title>
        <authorList>
            <person name="Aird S.D."/>
            <person name="Jorge da Silva N."/>
            <person name="Qiu L."/>
            <person name="Villar-Briones A."/>
            <person name="Aparecida-Saddi V."/>
            <person name="Campos-Telles M.P."/>
            <person name="Grau M."/>
            <person name="Mikheyev A.S."/>
        </authorList>
    </citation>
    <scope>NUCLEOTIDE SEQUENCE</scope>
    <source>
        <tissue evidence="1">Venom_gland</tissue>
    </source>
</reference>
<organism evidence="1">
    <name type="scientific">Micrurus lemniscatus lemniscatus</name>
    <dbReference type="NCBI Taxonomy" id="129467"/>
    <lineage>
        <taxon>Eukaryota</taxon>
        <taxon>Metazoa</taxon>
        <taxon>Chordata</taxon>
        <taxon>Craniata</taxon>
        <taxon>Vertebrata</taxon>
        <taxon>Euteleostomi</taxon>
        <taxon>Lepidosauria</taxon>
        <taxon>Squamata</taxon>
        <taxon>Bifurcata</taxon>
        <taxon>Unidentata</taxon>
        <taxon>Episquamata</taxon>
        <taxon>Toxicofera</taxon>
        <taxon>Serpentes</taxon>
        <taxon>Colubroidea</taxon>
        <taxon>Elapidae</taxon>
        <taxon>Elapinae</taxon>
        <taxon>Micrurus</taxon>
    </lineage>
</organism>
<dbReference type="EMBL" id="IACK01050874">
    <property type="protein sequence ID" value="LAA73917.1"/>
    <property type="molecule type" value="Transcribed_RNA"/>
</dbReference>
<evidence type="ECO:0000313" key="1">
    <source>
        <dbReference type="EMBL" id="LAA73918.1"/>
    </source>
</evidence>
<protein>
    <submittedName>
        <fullName evidence="1">Uncharacterized protein</fullName>
    </submittedName>
</protein>
<name>A0A2D4HPQ0_MICLE</name>
<dbReference type="AlphaFoldDB" id="A0A2D4HPQ0"/>
<reference evidence="1" key="1">
    <citation type="submission" date="2017-07" db="EMBL/GenBank/DDBJ databases">
        <authorList>
            <person name="Mikheyev A."/>
            <person name="Grau M."/>
        </authorList>
    </citation>
    <scope>NUCLEOTIDE SEQUENCE</scope>
    <source>
        <tissue evidence="1">Venom_gland</tissue>
    </source>
</reference>
<sequence length="144" mass="16596">MKNHRMCSCQISFCCITYKLLQWDVQKGMLRSCTDFKTSFSTRMPENCCRTQIKSLVLAKFRRGNGISFGNFIENQERDLKNHGRQLGSPNRLPDPGGKINKSSFLSEQGDHQYLFCPLIFLLLLSVIRVQPFFGTYICSLENN</sequence>
<proteinExistence type="predicted"/>
<accession>A0A2D4HPQ0</accession>
<dbReference type="EMBL" id="IACK01050875">
    <property type="protein sequence ID" value="LAA73918.1"/>
    <property type="molecule type" value="Transcribed_RNA"/>
</dbReference>